<keyword evidence="2 8" id="KW-0813">Transport</keyword>
<feature type="domain" description="RCK C-terminal" evidence="9">
    <location>
        <begin position="218"/>
        <end position="303"/>
    </location>
</feature>
<feature type="transmembrane region" description="Helical" evidence="8">
    <location>
        <begin position="52"/>
        <end position="71"/>
    </location>
</feature>
<keyword evidence="7 8" id="KW-0472">Membrane</keyword>
<comment type="subcellular location">
    <subcellularLocation>
        <location evidence="1 8">Cell membrane</location>
        <topology evidence="1 8">Multi-pass membrane protein</topology>
    </subcellularLocation>
</comment>
<keyword evidence="5" id="KW-0677">Repeat</keyword>
<name>A0ABN0E4I6_AERSS</name>
<feature type="transmembrane region" description="Helical" evidence="8">
    <location>
        <begin position="424"/>
        <end position="441"/>
    </location>
</feature>
<dbReference type="Gene3D" id="3.30.70.1450">
    <property type="entry name" value="Regulator of K+ conductance, C-terminal domain"/>
    <property type="match status" value="1"/>
</dbReference>
<evidence type="ECO:0000256" key="4">
    <source>
        <dbReference type="ARBA" id="ARBA00022692"/>
    </source>
</evidence>
<dbReference type="HAMAP" id="MF_01015">
    <property type="entry name" value="YbjL"/>
    <property type="match status" value="1"/>
</dbReference>
<feature type="transmembrane region" description="Helical" evidence="8">
    <location>
        <begin position="20"/>
        <end position="40"/>
    </location>
</feature>
<dbReference type="InterPro" id="IPR006037">
    <property type="entry name" value="RCK_C"/>
</dbReference>
<comment type="caution">
    <text evidence="10">The sequence shown here is derived from an EMBL/GenBank/DDBJ whole genome shotgun (WGS) entry which is preliminary data.</text>
</comment>
<evidence type="ECO:0000313" key="11">
    <source>
        <dbReference type="Proteomes" id="UP000006428"/>
    </source>
</evidence>
<dbReference type="PROSITE" id="PS51202">
    <property type="entry name" value="RCK_C"/>
    <property type="match status" value="2"/>
</dbReference>
<evidence type="ECO:0000313" key="10">
    <source>
        <dbReference type="EMBL" id="EHI54001.1"/>
    </source>
</evidence>
<dbReference type="InterPro" id="IPR023017">
    <property type="entry name" value="Transp_YbjL_put"/>
</dbReference>
<feature type="transmembrane region" description="Helical" evidence="8">
    <location>
        <begin position="77"/>
        <end position="97"/>
    </location>
</feature>
<dbReference type="Pfam" id="PF06826">
    <property type="entry name" value="Asp-Al_Ex"/>
    <property type="match status" value="2"/>
</dbReference>
<feature type="transmembrane region" description="Helical" evidence="8">
    <location>
        <begin position="398"/>
        <end position="418"/>
    </location>
</feature>
<dbReference type="InterPro" id="IPR036721">
    <property type="entry name" value="RCK_C_sf"/>
</dbReference>
<dbReference type="PANTHER" id="PTHR30445">
    <property type="entry name" value="K(+)_H(+) ANTIPORTER SUBUNIT KHTT"/>
    <property type="match status" value="1"/>
</dbReference>
<dbReference type="Pfam" id="PF02080">
    <property type="entry name" value="TrkA_C"/>
    <property type="match status" value="2"/>
</dbReference>
<feature type="domain" description="RCK C-terminal" evidence="9">
    <location>
        <begin position="305"/>
        <end position="388"/>
    </location>
</feature>
<keyword evidence="3 8" id="KW-1003">Cell membrane</keyword>
<evidence type="ECO:0000256" key="3">
    <source>
        <dbReference type="ARBA" id="ARBA00022475"/>
    </source>
</evidence>
<dbReference type="NCBIfam" id="TIGR01625">
    <property type="entry name" value="YidE_YbjL_dupl"/>
    <property type="match status" value="2"/>
</dbReference>
<evidence type="ECO:0000256" key="6">
    <source>
        <dbReference type="ARBA" id="ARBA00022989"/>
    </source>
</evidence>
<evidence type="ECO:0000256" key="2">
    <source>
        <dbReference type="ARBA" id="ARBA00022448"/>
    </source>
</evidence>
<feature type="transmembrane region" description="Helical" evidence="8">
    <location>
        <begin position="486"/>
        <end position="513"/>
    </location>
</feature>
<dbReference type="PANTHER" id="PTHR30445:SF10">
    <property type="entry name" value="TRANSPORT PROTEIN YBJL-RELATED"/>
    <property type="match status" value="1"/>
</dbReference>
<feature type="transmembrane region" description="Helical" evidence="8">
    <location>
        <begin position="551"/>
        <end position="572"/>
    </location>
</feature>
<dbReference type="EMBL" id="AGVO01000007">
    <property type="protein sequence ID" value="EHI54001.1"/>
    <property type="molecule type" value="Genomic_DNA"/>
</dbReference>
<sequence>MSAPLFSSVFPGMTIDFVTLLHQSDSLLLFVVLAFGLLLGKVRLGNFQIGNTIGVLFTALLFGQMGFEFTATTENVGFMLFIFCVGIEAGPHFFSVFLRDGIHYITLTLVILLTALLLTVGLAKFFNLGPGMAAGILAGSLTSTPALVGAQDALRSGLLNLPHKTDMQSVLDNMGIGYALTYLVGLVGLMLVVRYLPSLARLDLSTEAQKIARERGLSDNESRKTYLPIIRAYRVGPELAAWIGGRTLRETGIYPHTGCYVERIRRNGILASPDGDAVIQEGDEIALVGYPESHEKLDVNYRNGKEVFDRNLLDLQIVTEEIVVKNDGVVGRHLVELNLTEKGCFLNRVVRSQIEMPFDRNIMLQKGDVLQISGEKQRVKLLANKIGFISIHSQTTDLVAFTTFFVLGLLIGSVSLVFGQLEFGLGNAVGLLLAGILMGYLRANHPTVGYVPPGALRLAKDLGLAVFMVSTGLKAGGGILDHLSQVGAVVLFSGMLVTTLPVLVGYLFGVWVLKMNPALLLGAITGARTCAPAMDVVNEAANSSIPALGYAGTYAVANVMLTLAGSFIIGFWF</sequence>
<dbReference type="NCBIfam" id="NF003440">
    <property type="entry name" value="PRK04972.1"/>
    <property type="match status" value="1"/>
</dbReference>
<evidence type="ECO:0000259" key="9">
    <source>
        <dbReference type="PROSITE" id="PS51202"/>
    </source>
</evidence>
<protein>
    <recommendedName>
        <fullName evidence="8">Putative transport protein IYQ_03091</fullName>
    </recommendedName>
</protein>
<dbReference type="Proteomes" id="UP000006428">
    <property type="component" value="Unassembled WGS sequence"/>
</dbReference>
<dbReference type="InterPro" id="IPR050144">
    <property type="entry name" value="AAE_transporter"/>
</dbReference>
<keyword evidence="11" id="KW-1185">Reference proteome</keyword>
<evidence type="ECO:0000256" key="7">
    <source>
        <dbReference type="ARBA" id="ARBA00023136"/>
    </source>
</evidence>
<keyword evidence="6 8" id="KW-1133">Transmembrane helix</keyword>
<feature type="transmembrane region" description="Helical" evidence="8">
    <location>
        <begin position="176"/>
        <end position="196"/>
    </location>
</feature>
<proteinExistence type="inferred from homology"/>
<gene>
    <name evidence="10" type="ORF">IYQ_03091</name>
</gene>
<accession>A0ABN0E4I6</accession>
<evidence type="ECO:0000256" key="5">
    <source>
        <dbReference type="ARBA" id="ARBA00022737"/>
    </source>
</evidence>
<organism evidence="10 11">
    <name type="scientific">Aeromonas salmonicida subsp. salmonicida 01-B526</name>
    <dbReference type="NCBI Taxonomy" id="1076135"/>
    <lineage>
        <taxon>Bacteria</taxon>
        <taxon>Pseudomonadati</taxon>
        <taxon>Pseudomonadota</taxon>
        <taxon>Gammaproteobacteria</taxon>
        <taxon>Aeromonadales</taxon>
        <taxon>Aeromonadaceae</taxon>
        <taxon>Aeromonas</taxon>
    </lineage>
</organism>
<feature type="transmembrane region" description="Helical" evidence="8">
    <location>
        <begin position="104"/>
        <end position="123"/>
    </location>
</feature>
<reference evidence="10 11" key="1">
    <citation type="journal article" date="2012" name="Front. Microbiol.">
        <title>Draft Genome Sequence of the Virulent Strain 01-B526 of the Fish Pathogen Aeromonas salmonicida.</title>
        <authorList>
            <person name="Charette S.J."/>
            <person name="Brochu F."/>
            <person name="Boyle B."/>
            <person name="Filion G."/>
            <person name="Tanaka K.H."/>
            <person name="Derome N."/>
        </authorList>
    </citation>
    <scope>NUCLEOTIDE SEQUENCE [LARGE SCALE GENOMIC DNA]</scope>
    <source>
        <strain evidence="10 11">01-B526</strain>
    </source>
</reference>
<evidence type="ECO:0000256" key="8">
    <source>
        <dbReference type="HAMAP-Rule" id="MF_01015"/>
    </source>
</evidence>
<keyword evidence="4 8" id="KW-0812">Transmembrane</keyword>
<dbReference type="SUPFAM" id="SSF116726">
    <property type="entry name" value="TrkA C-terminal domain-like"/>
    <property type="match status" value="2"/>
</dbReference>
<dbReference type="InterPro" id="IPR006512">
    <property type="entry name" value="YidE_YbjL"/>
</dbReference>
<evidence type="ECO:0000256" key="1">
    <source>
        <dbReference type="ARBA" id="ARBA00004651"/>
    </source>
</evidence>
<comment type="similarity">
    <text evidence="8">Belongs to the AAE transporter (TC 2.A.81) family. YbjL subfamily.</text>
</comment>